<evidence type="ECO:0000313" key="3">
    <source>
        <dbReference type="Proteomes" id="UP001378592"/>
    </source>
</evidence>
<dbReference type="PANTHER" id="PTHR47890">
    <property type="entry name" value="LD24308P"/>
    <property type="match status" value="1"/>
</dbReference>
<keyword evidence="3" id="KW-1185">Reference proteome</keyword>
<evidence type="ECO:0000256" key="1">
    <source>
        <dbReference type="SAM" id="SignalP"/>
    </source>
</evidence>
<reference evidence="2 3" key="1">
    <citation type="submission" date="2024-03" db="EMBL/GenBank/DDBJ databases">
        <title>The genome assembly and annotation of the cricket Gryllus longicercus Weissman &amp; Gray.</title>
        <authorList>
            <person name="Szrajer S."/>
            <person name="Gray D."/>
            <person name="Ylla G."/>
        </authorList>
    </citation>
    <scope>NUCLEOTIDE SEQUENCE [LARGE SCALE GENOMIC DNA]</scope>
    <source>
        <strain evidence="2">DAG 2021-001</strain>
        <tissue evidence="2">Whole body minus gut</tissue>
    </source>
</reference>
<keyword evidence="1" id="KW-0732">Signal</keyword>
<comment type="caution">
    <text evidence="2">The sequence shown here is derived from an EMBL/GenBank/DDBJ whole genome shotgun (WGS) entry which is preliminary data.</text>
</comment>
<feature type="signal peptide" evidence="1">
    <location>
        <begin position="1"/>
        <end position="18"/>
    </location>
</feature>
<organism evidence="2 3">
    <name type="scientific">Gryllus longicercus</name>
    <dbReference type="NCBI Taxonomy" id="2509291"/>
    <lineage>
        <taxon>Eukaryota</taxon>
        <taxon>Metazoa</taxon>
        <taxon>Ecdysozoa</taxon>
        <taxon>Arthropoda</taxon>
        <taxon>Hexapoda</taxon>
        <taxon>Insecta</taxon>
        <taxon>Pterygota</taxon>
        <taxon>Neoptera</taxon>
        <taxon>Polyneoptera</taxon>
        <taxon>Orthoptera</taxon>
        <taxon>Ensifera</taxon>
        <taxon>Gryllidea</taxon>
        <taxon>Grylloidea</taxon>
        <taxon>Gryllidae</taxon>
        <taxon>Gryllinae</taxon>
        <taxon>Gryllus</taxon>
    </lineage>
</organism>
<dbReference type="InterPro" id="IPR032062">
    <property type="entry name" value="DUF4803"/>
</dbReference>
<accession>A0AAN9W977</accession>
<dbReference type="PANTHER" id="PTHR47890:SF1">
    <property type="entry name" value="LD24308P"/>
    <property type="match status" value="1"/>
</dbReference>
<proteinExistence type="predicted"/>
<evidence type="ECO:0000313" key="2">
    <source>
        <dbReference type="EMBL" id="KAK7870459.1"/>
    </source>
</evidence>
<dbReference type="AlphaFoldDB" id="A0AAN9W977"/>
<dbReference type="Proteomes" id="UP001378592">
    <property type="component" value="Unassembled WGS sequence"/>
</dbReference>
<feature type="chain" id="PRO_5042974802" evidence="1">
    <location>
        <begin position="19"/>
        <end position="661"/>
    </location>
</feature>
<protein>
    <submittedName>
        <fullName evidence="2">Uncharacterized protein</fullName>
    </submittedName>
</protein>
<dbReference type="Pfam" id="PF16061">
    <property type="entry name" value="DUF4803"/>
    <property type="match status" value="1"/>
</dbReference>
<gene>
    <name evidence="2" type="ORF">R5R35_000737</name>
</gene>
<sequence length="661" mass="73532">MLRPLPLLVVLTLGAVRAGGGGARSAAAAGAGAVAGGAAMALVARGEPGAAAVLRERLLKRLEDLWDDVRDPRWVAMADETAGADAELLRAVYALGDAVENEVPGSAAAPPHGLDSLWVWARTEAEIVALETLYKTFRRTYRPGRLPGSRQTYQDLADALLAGVPGVFDRLEDIVLHDGEGDLFRQALKELESLQCAVQQSPQQVIYNLYNAVALSELKGYAMMQFSWMLLRLYNKGNFTQEATLLRDSFEERTRRQVEAVRAAMGSASRALWRCDPRVHQEGDTFVQLTRLVQGHVQNEADMNREKSCRENCAYYSYAQSTGCYDSRVCDTMHRCNGRLLECKYIDSDMWLCQAERQATRRYEWLEYENGRTLGRPGTCTRRKFKVDSWWRWLFWHCSYCFCLCDEPGPRSDRYFNMRPVVADTANNMVVTGLRFVKKNRVIHLQIREGALLPRGAINASSVRWRPVDDYHITDAGVQNTRDYHTLSWEQRAIDLDDLEAPPGHVVTGVRFRNVGTHLNPEIMVAPLNFSAGTLVKPHEKSMWMSNDNTDGAMIGPRTELKLLAPDVPTNSLAGSTPDSKSDQFLLFTHSDMDADAAQTTVPFLDAQEVAPEPPVPLAGAGIYHKGTPRYGGFVAPRVFTYDFSPHLVDDAPAHAAPPAA</sequence>
<name>A0AAN9W977_9ORTH</name>
<dbReference type="EMBL" id="JAZDUA010000057">
    <property type="protein sequence ID" value="KAK7870459.1"/>
    <property type="molecule type" value="Genomic_DNA"/>
</dbReference>